<keyword evidence="2" id="KW-1185">Reference proteome</keyword>
<name>A0A5B7E0G9_PORTR</name>
<dbReference type="EMBL" id="VSRR010001678">
    <property type="protein sequence ID" value="MPC26975.1"/>
    <property type="molecule type" value="Genomic_DNA"/>
</dbReference>
<protein>
    <submittedName>
        <fullName evidence="1">Uncharacterized protein</fullName>
    </submittedName>
</protein>
<proteinExistence type="predicted"/>
<evidence type="ECO:0000313" key="1">
    <source>
        <dbReference type="EMBL" id="MPC26975.1"/>
    </source>
</evidence>
<organism evidence="1 2">
    <name type="scientific">Portunus trituberculatus</name>
    <name type="common">Swimming crab</name>
    <name type="synonym">Neptunus trituberculatus</name>
    <dbReference type="NCBI Taxonomy" id="210409"/>
    <lineage>
        <taxon>Eukaryota</taxon>
        <taxon>Metazoa</taxon>
        <taxon>Ecdysozoa</taxon>
        <taxon>Arthropoda</taxon>
        <taxon>Crustacea</taxon>
        <taxon>Multicrustacea</taxon>
        <taxon>Malacostraca</taxon>
        <taxon>Eumalacostraca</taxon>
        <taxon>Eucarida</taxon>
        <taxon>Decapoda</taxon>
        <taxon>Pleocyemata</taxon>
        <taxon>Brachyura</taxon>
        <taxon>Eubrachyura</taxon>
        <taxon>Portunoidea</taxon>
        <taxon>Portunidae</taxon>
        <taxon>Portuninae</taxon>
        <taxon>Portunus</taxon>
    </lineage>
</organism>
<sequence length="98" mass="10244">MTPSPLPPASPNHYAGGPQVFGTGVGASLTPRRQDTSNSSCGKIGMVSSSMSQIYICYSLHFLQLLHYIVDQTLPGRASVMCDNTGCEDGSVGHVTVG</sequence>
<comment type="caution">
    <text evidence="1">The sequence shown here is derived from an EMBL/GenBank/DDBJ whole genome shotgun (WGS) entry which is preliminary data.</text>
</comment>
<dbReference type="AlphaFoldDB" id="A0A5B7E0G9"/>
<dbReference type="Proteomes" id="UP000324222">
    <property type="component" value="Unassembled WGS sequence"/>
</dbReference>
<accession>A0A5B7E0G9</accession>
<gene>
    <name evidence="1" type="ORF">E2C01_020128</name>
</gene>
<evidence type="ECO:0000313" key="2">
    <source>
        <dbReference type="Proteomes" id="UP000324222"/>
    </source>
</evidence>
<reference evidence="1 2" key="1">
    <citation type="submission" date="2019-05" db="EMBL/GenBank/DDBJ databases">
        <title>Another draft genome of Portunus trituberculatus and its Hox gene families provides insights of decapod evolution.</title>
        <authorList>
            <person name="Jeong J.-H."/>
            <person name="Song I."/>
            <person name="Kim S."/>
            <person name="Choi T."/>
            <person name="Kim D."/>
            <person name="Ryu S."/>
            <person name="Kim W."/>
        </authorList>
    </citation>
    <scope>NUCLEOTIDE SEQUENCE [LARGE SCALE GENOMIC DNA]</scope>
    <source>
        <tissue evidence="1">Muscle</tissue>
    </source>
</reference>